<dbReference type="Pfam" id="PF07145">
    <property type="entry name" value="PAM2"/>
    <property type="match status" value="1"/>
</dbReference>
<evidence type="ECO:0000313" key="2">
    <source>
        <dbReference type="Proteomes" id="UP000594263"/>
    </source>
</evidence>
<dbReference type="OMA" id="WWRLVSA"/>
<dbReference type="InterPro" id="IPR040414">
    <property type="entry name" value="CID1/CID2"/>
</dbReference>
<organism evidence="1 2">
    <name type="scientific">Kalanchoe fedtschenkoi</name>
    <name type="common">Lavender scallops</name>
    <name type="synonym">South American air plant</name>
    <dbReference type="NCBI Taxonomy" id="63787"/>
    <lineage>
        <taxon>Eukaryota</taxon>
        <taxon>Viridiplantae</taxon>
        <taxon>Streptophyta</taxon>
        <taxon>Embryophyta</taxon>
        <taxon>Tracheophyta</taxon>
        <taxon>Spermatophyta</taxon>
        <taxon>Magnoliopsida</taxon>
        <taxon>eudicotyledons</taxon>
        <taxon>Gunneridae</taxon>
        <taxon>Pentapetalae</taxon>
        <taxon>Saxifragales</taxon>
        <taxon>Crassulaceae</taxon>
        <taxon>Kalanchoe</taxon>
    </lineage>
</organism>
<keyword evidence="2" id="KW-1185">Reference proteome</keyword>
<dbReference type="Proteomes" id="UP000594263">
    <property type="component" value="Unplaced"/>
</dbReference>
<dbReference type="InterPro" id="IPR009818">
    <property type="entry name" value="PAM2_motif"/>
</dbReference>
<accession>A0A7N0USX4</accession>
<dbReference type="PANTHER" id="PTHR33790">
    <property type="entry name" value="OS05G0344200 PROTEIN"/>
    <property type="match status" value="1"/>
</dbReference>
<evidence type="ECO:0000313" key="1">
    <source>
        <dbReference type="EnsemblPlants" id="Kaladp0081s0406.1.v1.1"/>
    </source>
</evidence>
<name>A0A7N0USX4_KALFE</name>
<sequence>MTMEVIGRYPTSSLNPNAAPFVPQAYRAVEDFSEAWWELVQSSPWFCDYWMNECFQEPLQSDDSGFDEFEVDPFLPEIDALFDECFGKQDEDEKKWSHKDLVVSGGNKWRKSRAESPRFMEKAPKIVNVKVSPRPIQQPSM</sequence>
<dbReference type="PANTHER" id="PTHR33790:SF1">
    <property type="entry name" value="PROTEIN EARLY RESPONSIVE TO DEHYDRATION 15"/>
    <property type="match status" value="1"/>
</dbReference>
<dbReference type="EnsemblPlants" id="Kaladp0081s0406.1.v1.1">
    <property type="protein sequence ID" value="Kaladp0081s0406.1.v1.1"/>
    <property type="gene ID" value="Kaladp0081s0406.v1.1"/>
</dbReference>
<proteinExistence type="predicted"/>
<dbReference type="AlphaFoldDB" id="A0A7N0USX4"/>
<dbReference type="Gramene" id="Kaladp0081s0406.1.v1.1">
    <property type="protein sequence ID" value="Kaladp0081s0406.1.v1.1"/>
    <property type="gene ID" value="Kaladp0081s0406.v1.1"/>
</dbReference>
<protein>
    <submittedName>
        <fullName evidence="1">Uncharacterized protein</fullName>
    </submittedName>
</protein>
<reference evidence="1" key="1">
    <citation type="submission" date="2021-01" db="UniProtKB">
        <authorList>
            <consortium name="EnsemblPlants"/>
        </authorList>
    </citation>
    <scope>IDENTIFICATION</scope>
</reference>